<dbReference type="Gene3D" id="1.10.287.30">
    <property type="entry name" value="E2 (early) protein, N terminal domain, subdomain 1"/>
    <property type="match status" value="1"/>
</dbReference>
<dbReference type="InterPro" id="IPR036050">
    <property type="entry name" value="Regulatory_protein_E2_N"/>
</dbReference>
<dbReference type="InterPro" id="IPR033668">
    <property type="entry name" value="Reg_prot_E2"/>
</dbReference>
<dbReference type="HAMAP" id="MF_04001">
    <property type="entry name" value="PPV_E2"/>
    <property type="match status" value="1"/>
</dbReference>
<sequence length="400" mass="45747">MMRMETQETLTDRFNALQDAILNLIEENPSDLKSIIRYWELNRKEHVTLYYARKEGFTRLGLQPVPTPAVSEYNAKQAIQMQLLVNSLSKSVFAKETWTLSDCSAELINTLPKDRFKKQGYTVEVWYDNDRNKAYPYTNWKRIYYQDSHDEWQLTEGKVDENGLYYDEKNGDRVYFMLFGADADKYGVTKEWTVHYRDTTIVSSSSSSRRAADSSQAFTQPSTSGYSKTPSPKRRRAAEEADSSTSSSSSSAPSGSPASNLRDRGGGQGERSVPLSKRRRHTSESAGESAVPSPSEVGTGHRLLARQALGRVQRLQAEAWDPFILILKGPSNNLKCWRNRNKHNHVHVKASSNVWRWLGEGYTYSRMLLAFDSETERERFVQFTRFPKDTTYAYGNLESL</sequence>
<feature type="domain" description="Papillomavirus E2 N-terminal" evidence="14">
    <location>
        <begin position="8"/>
        <end position="203"/>
    </location>
</feature>
<keyword evidence="8 12" id="KW-0805">Transcription regulation</keyword>
<evidence type="ECO:0000256" key="12">
    <source>
        <dbReference type="HAMAP-Rule" id="MF_04001"/>
    </source>
</evidence>
<evidence type="ECO:0000256" key="8">
    <source>
        <dbReference type="ARBA" id="ARBA00023015"/>
    </source>
</evidence>
<feature type="domain" description="Papillomavirus E2 C-terminal" evidence="15">
    <location>
        <begin position="324"/>
        <end position="397"/>
    </location>
</feature>
<evidence type="ECO:0000256" key="2">
    <source>
        <dbReference type="ARBA" id="ARBA00007794"/>
    </source>
</evidence>
<protein>
    <recommendedName>
        <fullName evidence="12">Regulatory protein E2</fullName>
    </recommendedName>
</protein>
<keyword evidence="10 12" id="KW-0010">Activator</keyword>
<dbReference type="SUPFAM" id="SSF54957">
    <property type="entry name" value="Viral DNA-binding domain"/>
    <property type="match status" value="1"/>
</dbReference>
<evidence type="ECO:0000256" key="4">
    <source>
        <dbReference type="ARBA" id="ARBA00022518"/>
    </source>
</evidence>
<evidence type="ECO:0000259" key="14">
    <source>
        <dbReference type="Pfam" id="PF00508"/>
    </source>
</evidence>
<comment type="PTM">
    <text evidence="12">Sumoylation plays a regulatory role in E2 transcriptional activity.</text>
</comment>
<dbReference type="InterPro" id="IPR012677">
    <property type="entry name" value="Nucleotide-bd_a/b_plait_sf"/>
</dbReference>
<name>A0A385PI67_9PAPI</name>
<gene>
    <name evidence="12" type="primary">E2</name>
</gene>
<dbReference type="InterPro" id="IPR042504">
    <property type="entry name" value="Regulatory_protein_E2_N_2"/>
</dbReference>
<evidence type="ECO:0000256" key="13">
    <source>
        <dbReference type="SAM" id="MobiDB-lite"/>
    </source>
</evidence>
<proteinExistence type="inferred from homology"/>
<dbReference type="GO" id="GO:0039693">
    <property type="term" value="P:viral DNA genome replication"/>
    <property type="evidence" value="ECO:0007669"/>
    <property type="project" value="UniProtKB-UniRule"/>
</dbReference>
<evidence type="ECO:0000256" key="3">
    <source>
        <dbReference type="ARBA" id="ARBA00022491"/>
    </source>
</evidence>
<dbReference type="Gene3D" id="3.30.70.330">
    <property type="match status" value="1"/>
</dbReference>
<keyword evidence="9 12" id="KW-0238">DNA-binding</keyword>
<dbReference type="EMBL" id="MH777179">
    <property type="protein sequence ID" value="AYA93541.1"/>
    <property type="molecule type" value="Genomic_DNA"/>
</dbReference>
<dbReference type="SUPFAM" id="SSF51332">
    <property type="entry name" value="E2 regulatory, transactivation domain"/>
    <property type="match status" value="1"/>
</dbReference>
<keyword evidence="12" id="KW-0832">Ubl conjugation</keyword>
<comment type="PTM">
    <text evidence="12">Phosphorylated.</text>
</comment>
<feature type="compositionally biased region" description="Low complexity" evidence="13">
    <location>
        <begin position="243"/>
        <end position="259"/>
    </location>
</feature>
<evidence type="ECO:0000313" key="16">
    <source>
        <dbReference type="EMBL" id="AYA93541.1"/>
    </source>
</evidence>
<keyword evidence="7 12" id="KW-0235">DNA replication</keyword>
<comment type="similarity">
    <text evidence="2">Belongs to the papillomaviridae E8^E2C protein family.</text>
</comment>
<keyword evidence="12" id="KW-1017">Isopeptide bond</keyword>
<dbReference type="InterPro" id="IPR001866">
    <property type="entry name" value="PPV_E2_N"/>
</dbReference>
<keyword evidence="11 12" id="KW-0804">Transcription</keyword>
<comment type="caution">
    <text evidence="12">Lacks conserved residue(s) required for the propagation of feature annotation.</text>
</comment>
<comment type="similarity">
    <text evidence="12">Belongs to the papillomaviridae E2 protein family.</text>
</comment>
<dbReference type="GO" id="GO:0000166">
    <property type="term" value="F:nucleotide binding"/>
    <property type="evidence" value="ECO:0007669"/>
    <property type="project" value="UniProtKB-UniRule"/>
</dbReference>
<comment type="subcellular location">
    <subcellularLocation>
        <location evidence="1 12">Host nucleus</location>
    </subcellularLocation>
</comment>
<dbReference type="InterPro" id="IPR000427">
    <property type="entry name" value="Papillomavirus_E2_C"/>
</dbReference>
<reference evidence="16" key="1">
    <citation type="journal article" date="2018" name="Nat. Med.">
        <title>Expanded skin virome in DOCK8-deficient patients.</title>
        <authorList>
            <consortium name="NISC Comparative Sequencing Program"/>
            <person name="Tirosh O."/>
            <person name="Conlan S."/>
            <person name="Deming C."/>
            <person name="Lee-Lin S.Q."/>
            <person name="Huang X."/>
            <person name="Su H.C."/>
            <person name="Freeman A.F."/>
            <person name="Segre J.A."/>
            <person name="Kong H.H."/>
        </authorList>
    </citation>
    <scope>NUCLEOTIDE SEQUENCE</scope>
    <source>
        <strain evidence="16">HPV-mSK_031</strain>
    </source>
</reference>
<feature type="compositionally biased region" description="Polar residues" evidence="13">
    <location>
        <begin position="216"/>
        <end position="230"/>
    </location>
</feature>
<evidence type="ECO:0000256" key="11">
    <source>
        <dbReference type="ARBA" id="ARBA00023163"/>
    </source>
</evidence>
<evidence type="ECO:0000259" key="15">
    <source>
        <dbReference type="Pfam" id="PF00511"/>
    </source>
</evidence>
<keyword evidence="5 12" id="KW-0597">Phosphoprotein</keyword>
<comment type="function">
    <text evidence="12">Plays a role in the initiation of viral DNA replication. A dimer of E2 interacts with a dimer of E1 in order to improve specificity of E1 DNA binding activity. Once the complex recognizes and binds DNA at specific sites, the E2 dimer is removed from DNA. E2 also regulates viral transcription through binding to the E2RE response element (5'-ACCNNNNNNGGT-3') present in multiple copies in the regulatory regions of the viral genome. Activates or represses transcription depending on E2RE's position with regards to proximal promoter elements including the TATA-box. Repression occurs by sterically hindering the assembly of the transcription initiation complex.</text>
</comment>
<dbReference type="Pfam" id="PF00511">
    <property type="entry name" value="PPV_E2_C"/>
    <property type="match status" value="1"/>
</dbReference>
<dbReference type="InterPro" id="IPR042503">
    <property type="entry name" value="Regulatory_protein_E2_N_1"/>
</dbReference>
<feature type="compositionally biased region" description="Low complexity" evidence="13">
    <location>
        <begin position="203"/>
        <end position="215"/>
    </location>
</feature>
<keyword evidence="6 12" id="KW-1048">Host nucleus</keyword>
<evidence type="ECO:0000256" key="6">
    <source>
        <dbReference type="ARBA" id="ARBA00022562"/>
    </source>
</evidence>
<evidence type="ECO:0000256" key="5">
    <source>
        <dbReference type="ARBA" id="ARBA00022553"/>
    </source>
</evidence>
<keyword evidence="3 12" id="KW-0678">Repressor</keyword>
<evidence type="ECO:0000256" key="1">
    <source>
        <dbReference type="ARBA" id="ARBA00004147"/>
    </source>
</evidence>
<dbReference type="GO" id="GO:0003700">
    <property type="term" value="F:DNA-binding transcription factor activity"/>
    <property type="evidence" value="ECO:0007669"/>
    <property type="project" value="UniProtKB-UniRule"/>
</dbReference>
<dbReference type="Gene3D" id="2.170.200.10">
    <property type="entry name" value="Papillomavirus E2 early protein domain"/>
    <property type="match status" value="1"/>
</dbReference>
<dbReference type="InterPro" id="IPR035975">
    <property type="entry name" value="E2/EBNA1_C_sf"/>
</dbReference>
<accession>A0A385PI67</accession>
<keyword evidence="4 12" id="KW-0244">Early protein</keyword>
<dbReference type="Pfam" id="PF00508">
    <property type="entry name" value="PPV_E2_N"/>
    <property type="match status" value="1"/>
</dbReference>
<feature type="region of interest" description="Disordered" evidence="13">
    <location>
        <begin position="203"/>
        <end position="299"/>
    </location>
</feature>
<evidence type="ECO:0000256" key="10">
    <source>
        <dbReference type="ARBA" id="ARBA00023159"/>
    </source>
</evidence>
<evidence type="ECO:0000256" key="9">
    <source>
        <dbReference type="ARBA" id="ARBA00023125"/>
    </source>
</evidence>
<dbReference type="GO" id="GO:0006351">
    <property type="term" value="P:DNA-templated transcription"/>
    <property type="evidence" value="ECO:0007669"/>
    <property type="project" value="UniProtKB-UniRule"/>
</dbReference>
<feature type="region of interest" description="DNA-binding domain" evidence="12">
    <location>
        <begin position="321"/>
        <end position="400"/>
    </location>
</feature>
<dbReference type="GO" id="GO:0006260">
    <property type="term" value="P:DNA replication"/>
    <property type="evidence" value="ECO:0007669"/>
    <property type="project" value="UniProtKB-KW"/>
</dbReference>
<evidence type="ECO:0000256" key="7">
    <source>
        <dbReference type="ARBA" id="ARBA00022705"/>
    </source>
</evidence>
<feature type="cross-link" description="Glycyl lysine isopeptide (Lys-Gly) (interchain with G-Cter in SUMO)" evidence="12">
    <location>
        <position position="328"/>
    </location>
</feature>
<dbReference type="GO" id="GO:0006275">
    <property type="term" value="P:regulation of DNA replication"/>
    <property type="evidence" value="ECO:0007669"/>
    <property type="project" value="UniProtKB-UniRule"/>
</dbReference>
<dbReference type="GO" id="GO:0003677">
    <property type="term" value="F:DNA binding"/>
    <property type="evidence" value="ECO:0007669"/>
    <property type="project" value="UniProtKB-UniRule"/>
</dbReference>
<dbReference type="GO" id="GO:0042025">
    <property type="term" value="C:host cell nucleus"/>
    <property type="evidence" value="ECO:0007669"/>
    <property type="project" value="UniProtKB-SubCell"/>
</dbReference>
<comment type="subunit">
    <text evidence="12">Binds DNA as homodimer. Interacts with protein E1; this interaction greatly increases E1 DNA-binding activity. Interacts with protein L1; this interaction enhances E2-dependent replication and transcription activation. Interacts with protein L2; this interaction inhibits E2 transcriptional activity but not DNA replication function E2. Interacts with protein E7; this interaction inhibits E7 oncogenic activity. Interacts with host TAF1; this interaction modulates E2-dependent transcriptional regulation. Interacts with host BRD4; this interaction mediates E2 transcriptional activation function. Additionally, the interaction with host BRD4 on mitotic chromosomes mediates tethering of the viral genome. Interacts with host TOPBP1; this interaction is required for optimal viral DNA replication.</text>
</comment>
<organism evidence="16">
    <name type="scientific">Human papillomavirus</name>
    <dbReference type="NCBI Taxonomy" id="10566"/>
    <lineage>
        <taxon>Viruses</taxon>
        <taxon>Monodnaviria</taxon>
        <taxon>Shotokuvirae</taxon>
        <taxon>Cossaviricota</taxon>
        <taxon>Papovaviricetes</taxon>
        <taxon>Zurhausenvirales</taxon>
        <taxon>Papillomaviridae</taxon>
    </lineage>
</organism>